<dbReference type="Proteomes" id="UP000481861">
    <property type="component" value="Unassembled WGS sequence"/>
</dbReference>
<evidence type="ECO:0000313" key="3">
    <source>
        <dbReference type="Proteomes" id="UP000481861"/>
    </source>
</evidence>
<keyword evidence="3" id="KW-1185">Reference proteome</keyword>
<feature type="region of interest" description="Disordered" evidence="1">
    <location>
        <begin position="111"/>
        <end position="134"/>
    </location>
</feature>
<name>A0A7C8HZX6_9PLEO</name>
<proteinExistence type="predicted"/>
<gene>
    <name evidence="2" type="ORF">BDV95DRAFT_583728</name>
</gene>
<protein>
    <submittedName>
        <fullName evidence="2">Uncharacterized protein</fullName>
    </submittedName>
</protein>
<comment type="caution">
    <text evidence="2">The sequence shown here is derived from an EMBL/GenBank/DDBJ whole genome shotgun (WGS) entry which is preliminary data.</text>
</comment>
<feature type="compositionally biased region" description="Low complexity" evidence="1">
    <location>
        <begin position="117"/>
        <end position="126"/>
    </location>
</feature>
<dbReference type="AlphaFoldDB" id="A0A7C8HZX6"/>
<organism evidence="2 3">
    <name type="scientific">Massariosphaeria phaeospora</name>
    <dbReference type="NCBI Taxonomy" id="100035"/>
    <lineage>
        <taxon>Eukaryota</taxon>
        <taxon>Fungi</taxon>
        <taxon>Dikarya</taxon>
        <taxon>Ascomycota</taxon>
        <taxon>Pezizomycotina</taxon>
        <taxon>Dothideomycetes</taxon>
        <taxon>Pleosporomycetidae</taxon>
        <taxon>Pleosporales</taxon>
        <taxon>Pleosporales incertae sedis</taxon>
        <taxon>Massariosphaeria</taxon>
    </lineage>
</organism>
<sequence>MVFLSHCLLSIDVEGVYVPRLPVDYAVSTPLTSACLAQPTTSQRKQSCLNRTHLYHCTEPRCPPTHPSRASASPPSLSFRKLFRTFLAPASHPPACRYLYLPTYVSRHTPSPYTHAPTPQKQPTTKSPVQSPPAFFALPAIDNVESKKAQGRQRKEGKRKTYLTHSSNVHAALHAHTAHSIHTYHTYMQTSPPRR</sequence>
<reference evidence="2 3" key="1">
    <citation type="submission" date="2020-01" db="EMBL/GenBank/DDBJ databases">
        <authorList>
            <consortium name="DOE Joint Genome Institute"/>
            <person name="Haridas S."/>
            <person name="Albert R."/>
            <person name="Binder M."/>
            <person name="Bloem J."/>
            <person name="Labutti K."/>
            <person name="Salamov A."/>
            <person name="Andreopoulos B."/>
            <person name="Baker S.E."/>
            <person name="Barry K."/>
            <person name="Bills G."/>
            <person name="Bluhm B.H."/>
            <person name="Cannon C."/>
            <person name="Castanera R."/>
            <person name="Culley D.E."/>
            <person name="Daum C."/>
            <person name="Ezra D."/>
            <person name="Gonzalez J.B."/>
            <person name="Henrissat B."/>
            <person name="Kuo A."/>
            <person name="Liang C."/>
            <person name="Lipzen A."/>
            <person name="Lutzoni F."/>
            <person name="Magnuson J."/>
            <person name="Mondo S."/>
            <person name="Nolan M."/>
            <person name="Ohm R."/>
            <person name="Pangilinan J."/>
            <person name="Park H.-J.H."/>
            <person name="Ramirez L."/>
            <person name="Alfaro M."/>
            <person name="Sun H."/>
            <person name="Tritt A."/>
            <person name="Yoshinaga Y."/>
            <person name="Zwiers L.-H.L."/>
            <person name="Turgeon B.G."/>
            <person name="Goodwin S.B."/>
            <person name="Spatafora J.W."/>
            <person name="Crous P.W."/>
            <person name="Grigoriev I.V."/>
        </authorList>
    </citation>
    <scope>NUCLEOTIDE SEQUENCE [LARGE SCALE GENOMIC DNA]</scope>
    <source>
        <strain evidence="2 3">CBS 611.86</strain>
    </source>
</reference>
<evidence type="ECO:0000313" key="2">
    <source>
        <dbReference type="EMBL" id="KAF2866748.1"/>
    </source>
</evidence>
<dbReference type="EMBL" id="JAADJZ010000026">
    <property type="protein sequence ID" value="KAF2866748.1"/>
    <property type="molecule type" value="Genomic_DNA"/>
</dbReference>
<accession>A0A7C8HZX6</accession>
<evidence type="ECO:0000256" key="1">
    <source>
        <dbReference type="SAM" id="MobiDB-lite"/>
    </source>
</evidence>